<gene>
    <name evidence="4" type="ORF">SDC9_12032</name>
</gene>
<dbReference type="InterPro" id="IPR024930">
    <property type="entry name" value="Skp_dom_sf"/>
</dbReference>
<dbReference type="AlphaFoldDB" id="A0A644TI04"/>
<dbReference type="Pfam" id="PF03938">
    <property type="entry name" value="OmpH"/>
    <property type="match status" value="1"/>
</dbReference>
<evidence type="ECO:0000256" key="2">
    <source>
        <dbReference type="ARBA" id="ARBA00022729"/>
    </source>
</evidence>
<evidence type="ECO:0008006" key="5">
    <source>
        <dbReference type="Google" id="ProtNLM"/>
    </source>
</evidence>
<organism evidence="4">
    <name type="scientific">bioreactor metagenome</name>
    <dbReference type="NCBI Taxonomy" id="1076179"/>
    <lineage>
        <taxon>unclassified sequences</taxon>
        <taxon>metagenomes</taxon>
        <taxon>ecological metagenomes</taxon>
    </lineage>
</organism>
<dbReference type="SMART" id="SM00935">
    <property type="entry name" value="OmpH"/>
    <property type="match status" value="1"/>
</dbReference>
<proteinExistence type="inferred from homology"/>
<dbReference type="GO" id="GO:0050821">
    <property type="term" value="P:protein stabilization"/>
    <property type="evidence" value="ECO:0007669"/>
    <property type="project" value="TreeGrafter"/>
</dbReference>
<comment type="caution">
    <text evidence="4">The sequence shown here is derived from an EMBL/GenBank/DDBJ whole genome shotgun (WGS) entry which is preliminary data.</text>
</comment>
<comment type="similarity">
    <text evidence="1">Belongs to the Skp family.</text>
</comment>
<dbReference type="SUPFAM" id="SSF111384">
    <property type="entry name" value="OmpH-like"/>
    <property type="match status" value="1"/>
</dbReference>
<dbReference type="PANTHER" id="PTHR35089">
    <property type="entry name" value="CHAPERONE PROTEIN SKP"/>
    <property type="match status" value="1"/>
</dbReference>
<dbReference type="InterPro" id="IPR005632">
    <property type="entry name" value="Chaperone_Skp"/>
</dbReference>
<feature type="coiled-coil region" evidence="3">
    <location>
        <begin position="56"/>
        <end position="90"/>
    </location>
</feature>
<dbReference type="PANTHER" id="PTHR35089:SF1">
    <property type="entry name" value="CHAPERONE PROTEIN SKP"/>
    <property type="match status" value="1"/>
</dbReference>
<dbReference type="GO" id="GO:0051082">
    <property type="term" value="F:unfolded protein binding"/>
    <property type="evidence" value="ECO:0007669"/>
    <property type="project" value="InterPro"/>
</dbReference>
<accession>A0A644TI04</accession>
<reference evidence="4" key="1">
    <citation type="submission" date="2019-08" db="EMBL/GenBank/DDBJ databases">
        <authorList>
            <person name="Kucharzyk K."/>
            <person name="Murdoch R.W."/>
            <person name="Higgins S."/>
            <person name="Loffler F."/>
        </authorList>
    </citation>
    <scope>NUCLEOTIDE SEQUENCE</scope>
</reference>
<evidence type="ECO:0000256" key="3">
    <source>
        <dbReference type="SAM" id="Coils"/>
    </source>
</evidence>
<keyword evidence="3" id="KW-0175">Coiled coil</keyword>
<dbReference type="EMBL" id="VSSQ01000032">
    <property type="protein sequence ID" value="MPL66359.1"/>
    <property type="molecule type" value="Genomic_DNA"/>
</dbReference>
<evidence type="ECO:0000313" key="4">
    <source>
        <dbReference type="EMBL" id="MPL66359.1"/>
    </source>
</evidence>
<sequence length="188" mass="20545">MIRRASGLSRRYLPMVFAGILMIGAGLPLRAQQITRVAVLNMGRVLAAFPIDQDSLKKFEAKKAEIQAEINAKTAELRELSARKTELESMGAVLTAEQYGKEIERKTAAIKEFAAQRQNELDILAKVVGANLSFVQRLSSTIARVAEAEGYSLVLNLATEDKKSDLVLWNSPSVDITDKVIQALSGGQ</sequence>
<name>A0A644TI04_9ZZZZ</name>
<dbReference type="GO" id="GO:0005829">
    <property type="term" value="C:cytosol"/>
    <property type="evidence" value="ECO:0007669"/>
    <property type="project" value="TreeGrafter"/>
</dbReference>
<dbReference type="Gene3D" id="3.30.910.20">
    <property type="entry name" value="Skp domain"/>
    <property type="match status" value="1"/>
</dbReference>
<evidence type="ECO:0000256" key="1">
    <source>
        <dbReference type="ARBA" id="ARBA00009091"/>
    </source>
</evidence>
<keyword evidence="2" id="KW-0732">Signal</keyword>
<protein>
    <recommendedName>
        <fullName evidence="5">Chaperone protein Skp</fullName>
    </recommendedName>
</protein>